<evidence type="ECO:0000313" key="2">
    <source>
        <dbReference type="EMBL" id="CAH9079699.1"/>
    </source>
</evidence>
<keyword evidence="3" id="KW-1185">Reference proteome</keyword>
<feature type="compositionally biased region" description="Basic and acidic residues" evidence="1">
    <location>
        <begin position="39"/>
        <end position="51"/>
    </location>
</feature>
<organism evidence="2 3">
    <name type="scientific">Cuscuta europaea</name>
    <name type="common">European dodder</name>
    <dbReference type="NCBI Taxonomy" id="41803"/>
    <lineage>
        <taxon>Eukaryota</taxon>
        <taxon>Viridiplantae</taxon>
        <taxon>Streptophyta</taxon>
        <taxon>Embryophyta</taxon>
        <taxon>Tracheophyta</taxon>
        <taxon>Spermatophyta</taxon>
        <taxon>Magnoliopsida</taxon>
        <taxon>eudicotyledons</taxon>
        <taxon>Gunneridae</taxon>
        <taxon>Pentapetalae</taxon>
        <taxon>asterids</taxon>
        <taxon>lamiids</taxon>
        <taxon>Solanales</taxon>
        <taxon>Convolvulaceae</taxon>
        <taxon>Cuscuteae</taxon>
        <taxon>Cuscuta</taxon>
        <taxon>Cuscuta subgen. Cuscuta</taxon>
    </lineage>
</organism>
<proteinExistence type="predicted"/>
<feature type="compositionally biased region" description="Polar residues" evidence="1">
    <location>
        <begin position="191"/>
        <end position="207"/>
    </location>
</feature>
<feature type="compositionally biased region" description="Basic residues" evidence="1">
    <location>
        <begin position="15"/>
        <end position="28"/>
    </location>
</feature>
<feature type="region of interest" description="Disordered" evidence="1">
    <location>
        <begin position="191"/>
        <end position="214"/>
    </location>
</feature>
<reference evidence="2" key="1">
    <citation type="submission" date="2022-07" db="EMBL/GenBank/DDBJ databases">
        <authorList>
            <person name="Macas J."/>
            <person name="Novak P."/>
            <person name="Neumann P."/>
        </authorList>
    </citation>
    <scope>NUCLEOTIDE SEQUENCE</scope>
</reference>
<sequence>MKRGRHSVDMGNLQRNRKNNHPSSRKCKGHIESSSQSRNDFEKMYDRRDAMSDAQLQELLAQRDGHFYQQQEISDIEEELEDEDAEKEDPVTAEDEQDGSQTPDDDTPDKDEPGSSQPGKKNEFFLMKNNFKKWKKTNSDKWLATCNHCNKNISLEISQGYGGAHRHVKAHHPVEYAKLKGKGTQTQISRFANGQPYSNFSYSQQETLDTKKAR</sequence>
<evidence type="ECO:0000313" key="3">
    <source>
        <dbReference type="Proteomes" id="UP001152484"/>
    </source>
</evidence>
<dbReference type="AlphaFoldDB" id="A0A9P0YYK6"/>
<accession>A0A9P0YYK6</accession>
<dbReference type="OrthoDB" id="1327522at2759"/>
<comment type="caution">
    <text evidence="2">The sequence shown here is derived from an EMBL/GenBank/DDBJ whole genome shotgun (WGS) entry which is preliminary data.</text>
</comment>
<name>A0A9P0YYK6_CUSEU</name>
<dbReference type="EMBL" id="CAMAPE010000011">
    <property type="protein sequence ID" value="CAH9079699.1"/>
    <property type="molecule type" value="Genomic_DNA"/>
</dbReference>
<feature type="region of interest" description="Disordered" evidence="1">
    <location>
        <begin position="1"/>
        <end position="123"/>
    </location>
</feature>
<gene>
    <name evidence="2" type="ORF">CEURO_LOCUS7199</name>
</gene>
<evidence type="ECO:0000256" key="1">
    <source>
        <dbReference type="SAM" id="MobiDB-lite"/>
    </source>
</evidence>
<evidence type="ECO:0008006" key="4">
    <source>
        <dbReference type="Google" id="ProtNLM"/>
    </source>
</evidence>
<feature type="compositionally biased region" description="Acidic residues" evidence="1">
    <location>
        <begin position="74"/>
        <end position="109"/>
    </location>
</feature>
<protein>
    <recommendedName>
        <fullName evidence="4">BED-type domain-containing protein</fullName>
    </recommendedName>
</protein>
<dbReference type="Proteomes" id="UP001152484">
    <property type="component" value="Unassembled WGS sequence"/>
</dbReference>